<dbReference type="CDD" id="cd02021">
    <property type="entry name" value="GntK"/>
    <property type="match status" value="1"/>
</dbReference>
<dbReference type="Gene3D" id="3.40.50.300">
    <property type="entry name" value="P-loop containing nucleotide triphosphate hydrolases"/>
    <property type="match status" value="1"/>
</dbReference>
<organism evidence="10 11">
    <name type="scientific">Coniochaeta ligniaria NRRL 30616</name>
    <dbReference type="NCBI Taxonomy" id="1408157"/>
    <lineage>
        <taxon>Eukaryota</taxon>
        <taxon>Fungi</taxon>
        <taxon>Dikarya</taxon>
        <taxon>Ascomycota</taxon>
        <taxon>Pezizomycotina</taxon>
        <taxon>Sordariomycetes</taxon>
        <taxon>Sordariomycetidae</taxon>
        <taxon>Coniochaetales</taxon>
        <taxon>Coniochaetaceae</taxon>
        <taxon>Coniochaeta</taxon>
    </lineage>
</organism>
<name>A0A1J7J452_9PEZI</name>
<sequence>MDQNGKTNDAGDAAKASHRWIWFVTGPTACGKTTVGKFVAEKLNITFLEGDDFHPKASVDKMSRGEPLTDADRADWLEALRDHESIQTPPGKAPHLVMTCSALKRKYRDVLREGSAHAGNLQVRFVFLDAPEEVLVKRAAERKGHFAGPNLVHSQFRDLERPGPDEEDVITVDVNRPMEETESDVLAKIEGMLQKEGKSTAGLCGTG</sequence>
<dbReference type="GO" id="GO:0005524">
    <property type="term" value="F:ATP binding"/>
    <property type="evidence" value="ECO:0007669"/>
    <property type="project" value="UniProtKB-KW"/>
</dbReference>
<accession>A0A1J7J452</accession>
<dbReference type="OrthoDB" id="275177at2759"/>
<dbReference type="EC" id="2.7.1.12" evidence="3 9"/>
<dbReference type="GO" id="GO:0005737">
    <property type="term" value="C:cytoplasm"/>
    <property type="evidence" value="ECO:0007669"/>
    <property type="project" value="TreeGrafter"/>
</dbReference>
<evidence type="ECO:0000256" key="1">
    <source>
        <dbReference type="ARBA" id="ARBA00004875"/>
    </source>
</evidence>
<dbReference type="PANTHER" id="PTHR43442:SF3">
    <property type="entry name" value="GLUCONOKINASE-RELATED"/>
    <property type="match status" value="1"/>
</dbReference>
<dbReference type="EMBL" id="KV875093">
    <property type="protein sequence ID" value="OIW34229.1"/>
    <property type="molecule type" value="Genomic_DNA"/>
</dbReference>
<dbReference type="GO" id="GO:0005975">
    <property type="term" value="P:carbohydrate metabolic process"/>
    <property type="evidence" value="ECO:0007669"/>
    <property type="project" value="InterPro"/>
</dbReference>
<keyword evidence="4 9" id="KW-0808">Transferase</keyword>
<evidence type="ECO:0000256" key="8">
    <source>
        <dbReference type="ARBA" id="ARBA00048090"/>
    </source>
</evidence>
<dbReference type="STRING" id="1408157.A0A1J7J452"/>
<dbReference type="InParanoid" id="A0A1J7J452"/>
<comment type="pathway">
    <text evidence="1 9">Carbohydrate acid metabolism; D-gluconate degradation.</text>
</comment>
<evidence type="ECO:0000313" key="10">
    <source>
        <dbReference type="EMBL" id="OIW34229.1"/>
    </source>
</evidence>
<evidence type="ECO:0000256" key="2">
    <source>
        <dbReference type="ARBA" id="ARBA00008420"/>
    </source>
</evidence>
<evidence type="ECO:0000256" key="3">
    <source>
        <dbReference type="ARBA" id="ARBA00012054"/>
    </source>
</evidence>
<evidence type="ECO:0000313" key="11">
    <source>
        <dbReference type="Proteomes" id="UP000182658"/>
    </source>
</evidence>
<dbReference type="NCBIfam" id="TIGR01313">
    <property type="entry name" value="therm_gnt_kin"/>
    <property type="match status" value="1"/>
</dbReference>
<dbReference type="Pfam" id="PF13671">
    <property type="entry name" value="AAA_33"/>
    <property type="match status" value="1"/>
</dbReference>
<proteinExistence type="inferred from homology"/>
<dbReference type="InterPro" id="IPR027417">
    <property type="entry name" value="P-loop_NTPase"/>
</dbReference>
<keyword evidence="6 9" id="KW-0418">Kinase</keyword>
<protein>
    <recommendedName>
        <fullName evidence="3 9">Gluconokinase</fullName>
        <ecNumber evidence="3 9">2.7.1.12</ecNumber>
    </recommendedName>
</protein>
<keyword evidence="5 9" id="KW-0547">Nucleotide-binding</keyword>
<evidence type="ECO:0000256" key="6">
    <source>
        <dbReference type="ARBA" id="ARBA00022777"/>
    </source>
</evidence>
<evidence type="ECO:0000256" key="5">
    <source>
        <dbReference type="ARBA" id="ARBA00022741"/>
    </source>
</evidence>
<keyword evidence="11" id="KW-1185">Reference proteome</keyword>
<dbReference type="SUPFAM" id="SSF52540">
    <property type="entry name" value="P-loop containing nucleoside triphosphate hydrolases"/>
    <property type="match status" value="1"/>
</dbReference>
<dbReference type="AlphaFoldDB" id="A0A1J7J452"/>
<dbReference type="PANTHER" id="PTHR43442">
    <property type="entry name" value="GLUCONOKINASE-RELATED"/>
    <property type="match status" value="1"/>
</dbReference>
<dbReference type="UniPathway" id="UPA00792"/>
<dbReference type="GO" id="GO:0046316">
    <property type="term" value="F:gluconokinase activity"/>
    <property type="evidence" value="ECO:0007669"/>
    <property type="project" value="UniProtKB-EC"/>
</dbReference>
<evidence type="ECO:0000256" key="9">
    <source>
        <dbReference type="RuleBase" id="RU363066"/>
    </source>
</evidence>
<keyword evidence="7 9" id="KW-0067">ATP-binding</keyword>
<gene>
    <name evidence="10" type="ORF">CONLIGDRAFT_607021</name>
</gene>
<comment type="similarity">
    <text evidence="2 9">Belongs to the gluconokinase GntK/GntV family.</text>
</comment>
<evidence type="ECO:0000256" key="4">
    <source>
        <dbReference type="ARBA" id="ARBA00022679"/>
    </source>
</evidence>
<reference evidence="10 11" key="1">
    <citation type="submission" date="2016-10" db="EMBL/GenBank/DDBJ databases">
        <title>Draft genome sequence of Coniochaeta ligniaria NRRL30616, a lignocellulolytic fungus for bioabatement of inhibitors in plant biomass hydrolysates.</title>
        <authorList>
            <consortium name="DOE Joint Genome Institute"/>
            <person name="Jimenez D.J."/>
            <person name="Hector R.E."/>
            <person name="Riley R."/>
            <person name="Sun H."/>
            <person name="Grigoriev I.V."/>
            <person name="Van Elsas J.D."/>
            <person name="Nichols N.N."/>
        </authorList>
    </citation>
    <scope>NUCLEOTIDE SEQUENCE [LARGE SCALE GENOMIC DNA]</scope>
    <source>
        <strain evidence="10 11">NRRL 30616</strain>
    </source>
</reference>
<dbReference type="Proteomes" id="UP000182658">
    <property type="component" value="Unassembled WGS sequence"/>
</dbReference>
<dbReference type="InterPro" id="IPR006001">
    <property type="entry name" value="Therm_gnt_kin"/>
</dbReference>
<evidence type="ECO:0000256" key="7">
    <source>
        <dbReference type="ARBA" id="ARBA00022840"/>
    </source>
</evidence>
<comment type="catalytic activity">
    <reaction evidence="8 9">
        <text>D-gluconate + ATP = 6-phospho-D-gluconate + ADP + H(+)</text>
        <dbReference type="Rhea" id="RHEA:19433"/>
        <dbReference type="ChEBI" id="CHEBI:15378"/>
        <dbReference type="ChEBI" id="CHEBI:18391"/>
        <dbReference type="ChEBI" id="CHEBI:30616"/>
        <dbReference type="ChEBI" id="CHEBI:58759"/>
        <dbReference type="ChEBI" id="CHEBI:456216"/>
        <dbReference type="EC" id="2.7.1.12"/>
    </reaction>
</comment>
<dbReference type="FunCoup" id="A0A1J7J452">
    <property type="interactions" value="1054"/>
</dbReference>